<keyword evidence="3" id="KW-0133">Cell shape</keyword>
<keyword evidence="2" id="KW-0808">Transferase</keyword>
<dbReference type="Proteomes" id="UP000228635">
    <property type="component" value="Unassembled WGS sequence"/>
</dbReference>
<dbReference type="SUPFAM" id="SSF55729">
    <property type="entry name" value="Acyl-CoA N-acyltransferases (Nat)"/>
    <property type="match status" value="2"/>
</dbReference>
<dbReference type="GO" id="GO:0009252">
    <property type="term" value="P:peptidoglycan biosynthetic process"/>
    <property type="evidence" value="ECO:0007669"/>
    <property type="project" value="UniProtKB-KW"/>
</dbReference>
<dbReference type="GO" id="GO:0016755">
    <property type="term" value="F:aminoacyltransferase activity"/>
    <property type="evidence" value="ECO:0007669"/>
    <property type="project" value="InterPro"/>
</dbReference>
<keyword evidence="5" id="KW-0012">Acyltransferase</keyword>
<evidence type="ECO:0000256" key="2">
    <source>
        <dbReference type="ARBA" id="ARBA00022679"/>
    </source>
</evidence>
<dbReference type="PROSITE" id="PS51191">
    <property type="entry name" value="FEMABX"/>
    <property type="match status" value="1"/>
</dbReference>
<proteinExistence type="inferred from homology"/>
<dbReference type="Pfam" id="PF02388">
    <property type="entry name" value="FemAB"/>
    <property type="match status" value="3"/>
</dbReference>
<gene>
    <name evidence="7" type="ORF">COU08_01925</name>
</gene>
<dbReference type="InterPro" id="IPR003447">
    <property type="entry name" value="FEMABX"/>
</dbReference>
<dbReference type="PANTHER" id="PTHR36174">
    <property type="entry name" value="LIPID II:GLYCINE GLYCYLTRANSFERASE"/>
    <property type="match status" value="1"/>
</dbReference>
<dbReference type="InterPro" id="IPR016181">
    <property type="entry name" value="Acyl_CoA_acyltransferase"/>
</dbReference>
<comment type="similarity">
    <text evidence="1">Belongs to the FemABX family.</text>
</comment>
<evidence type="ECO:0000313" key="7">
    <source>
        <dbReference type="EMBL" id="PIT92555.1"/>
    </source>
</evidence>
<dbReference type="Gene3D" id="3.40.630.30">
    <property type="match status" value="2"/>
</dbReference>
<dbReference type="EMBL" id="PFBA01000015">
    <property type="protein sequence ID" value="PIT92555.1"/>
    <property type="molecule type" value="Genomic_DNA"/>
</dbReference>
<evidence type="ECO:0000256" key="1">
    <source>
        <dbReference type="ARBA" id="ARBA00009943"/>
    </source>
</evidence>
<dbReference type="InterPro" id="IPR050644">
    <property type="entry name" value="PG_Glycine_Bridge_Synth"/>
</dbReference>
<dbReference type="PANTHER" id="PTHR36174:SF1">
    <property type="entry name" value="LIPID II:GLYCINE GLYCYLTRANSFERASE"/>
    <property type="match status" value="1"/>
</dbReference>
<evidence type="ECO:0008006" key="9">
    <source>
        <dbReference type="Google" id="ProtNLM"/>
    </source>
</evidence>
<keyword evidence="6" id="KW-0961">Cell wall biogenesis/degradation</keyword>
<name>A0A2M6WIF5_9BACT</name>
<dbReference type="AlphaFoldDB" id="A0A2M6WIF5"/>
<reference evidence="8" key="1">
    <citation type="submission" date="2017-09" db="EMBL/GenBank/DDBJ databases">
        <title>Depth-based differentiation of microbial function through sediment-hosted aquifers and enrichment of novel symbionts in the deep terrestrial subsurface.</title>
        <authorList>
            <person name="Probst A.J."/>
            <person name="Ladd B."/>
            <person name="Jarett J.K."/>
            <person name="Geller-Mcgrath D.E."/>
            <person name="Sieber C.M.K."/>
            <person name="Emerson J.B."/>
            <person name="Anantharaman K."/>
            <person name="Thomas B.C."/>
            <person name="Malmstrom R."/>
            <person name="Stieglmeier M."/>
            <person name="Klingl A."/>
            <person name="Woyke T."/>
            <person name="Ryan C.M."/>
            <person name="Banfield J.F."/>
        </authorList>
    </citation>
    <scope>NUCLEOTIDE SEQUENCE [LARGE SCALE GENOMIC DNA]</scope>
</reference>
<evidence type="ECO:0000256" key="6">
    <source>
        <dbReference type="ARBA" id="ARBA00023316"/>
    </source>
</evidence>
<keyword evidence="4" id="KW-0573">Peptidoglycan synthesis</keyword>
<dbReference type="GO" id="GO:0071555">
    <property type="term" value="P:cell wall organization"/>
    <property type="evidence" value="ECO:0007669"/>
    <property type="project" value="UniProtKB-KW"/>
</dbReference>
<evidence type="ECO:0000313" key="8">
    <source>
        <dbReference type="Proteomes" id="UP000228635"/>
    </source>
</evidence>
<evidence type="ECO:0000256" key="4">
    <source>
        <dbReference type="ARBA" id="ARBA00022984"/>
    </source>
</evidence>
<evidence type="ECO:0000256" key="3">
    <source>
        <dbReference type="ARBA" id="ARBA00022960"/>
    </source>
</evidence>
<sequence length="339" mass="39682">MHLAIKPVESREAWQSFVNAYKPQTFLHSWEWGDVCRQTFSAIFRLGLYADDTLVGVALLVSIRARRGSFLFCPHGPLFDWNNHAHVEVFFSYVTTLANQERVSFLRISPLLLDTNQHRALFQKRGFRNAPLHMHAELVWILDITPSEDDLLSNMNKNTRYSIRKAMKDDVRITTSSSIEDLDRFYAVYEKTAERQRFTGYSRDYLKKEFRMFSKTHSTLLFFGEYKGMVISTAMIIFSHGSAFYHHGASIHPYKSISASQLLQWSVIQEAKKRNCRFYNFWGVAPDDKLQHPWAGLTRFKKGFGGFSEHYVHAQDLPLRKSYWLTVFIEAIRKWKRGL</sequence>
<dbReference type="GO" id="GO:0008360">
    <property type="term" value="P:regulation of cell shape"/>
    <property type="evidence" value="ECO:0007669"/>
    <property type="project" value="UniProtKB-KW"/>
</dbReference>
<protein>
    <recommendedName>
        <fullName evidence="9">BioF2-like acetyltransferase domain-containing protein</fullName>
    </recommendedName>
</protein>
<organism evidence="7 8">
    <name type="scientific">Candidatus Harrisonbacteria bacterium CG10_big_fil_rev_8_21_14_0_10_42_17</name>
    <dbReference type="NCBI Taxonomy" id="1974584"/>
    <lineage>
        <taxon>Bacteria</taxon>
        <taxon>Candidatus Harrisoniibacteriota</taxon>
    </lineage>
</organism>
<comment type="caution">
    <text evidence="7">The sequence shown here is derived from an EMBL/GenBank/DDBJ whole genome shotgun (WGS) entry which is preliminary data.</text>
</comment>
<evidence type="ECO:0000256" key="5">
    <source>
        <dbReference type="ARBA" id="ARBA00023315"/>
    </source>
</evidence>
<accession>A0A2M6WIF5</accession>